<reference evidence="5" key="1">
    <citation type="submission" date="2015-02" db="EMBL/GenBank/DDBJ databases">
        <title>Genome sequencing for Strongylocentrotus purpuratus.</title>
        <authorList>
            <person name="Murali S."/>
            <person name="Liu Y."/>
            <person name="Vee V."/>
            <person name="English A."/>
            <person name="Wang M."/>
            <person name="Skinner E."/>
            <person name="Han Y."/>
            <person name="Muzny D.M."/>
            <person name="Worley K.C."/>
            <person name="Gibbs R.A."/>
        </authorList>
    </citation>
    <scope>NUCLEOTIDE SEQUENCE</scope>
</reference>
<evidence type="ECO:0000313" key="4">
    <source>
        <dbReference type="EnsemblMetazoa" id="XP_001176229"/>
    </source>
</evidence>
<dbReference type="RefSeq" id="XP_001176229.1">
    <property type="nucleotide sequence ID" value="XM_001176229.4"/>
</dbReference>
<dbReference type="AlphaFoldDB" id="A0A7M7G3C5"/>
<evidence type="ECO:0000313" key="5">
    <source>
        <dbReference type="Proteomes" id="UP000007110"/>
    </source>
</evidence>
<keyword evidence="5" id="KW-1185">Reference proteome</keyword>
<protein>
    <recommendedName>
        <fullName evidence="3">EGF-like domain-containing protein</fullName>
    </recommendedName>
</protein>
<organism evidence="4 5">
    <name type="scientific">Strongylocentrotus purpuratus</name>
    <name type="common">Purple sea urchin</name>
    <dbReference type="NCBI Taxonomy" id="7668"/>
    <lineage>
        <taxon>Eukaryota</taxon>
        <taxon>Metazoa</taxon>
        <taxon>Echinodermata</taxon>
        <taxon>Eleutherozoa</taxon>
        <taxon>Echinozoa</taxon>
        <taxon>Echinoidea</taxon>
        <taxon>Euechinoidea</taxon>
        <taxon>Echinacea</taxon>
        <taxon>Camarodonta</taxon>
        <taxon>Echinidea</taxon>
        <taxon>Strongylocentrotidae</taxon>
        <taxon>Strongylocentrotus</taxon>
    </lineage>
</organism>
<dbReference type="EnsemblMetazoa" id="XM_001176229">
    <property type="protein sequence ID" value="XP_001176229"/>
    <property type="gene ID" value="LOC753064"/>
</dbReference>
<proteinExistence type="predicted"/>
<dbReference type="Gene3D" id="2.10.25.10">
    <property type="entry name" value="Laminin"/>
    <property type="match status" value="1"/>
</dbReference>
<feature type="chain" id="PRO_5029910104" description="EGF-like domain-containing protein" evidence="2">
    <location>
        <begin position="23"/>
        <end position="124"/>
    </location>
</feature>
<dbReference type="InterPro" id="IPR000742">
    <property type="entry name" value="EGF"/>
</dbReference>
<name>A0A7M7G3C5_STRPU</name>
<dbReference type="SUPFAM" id="SSF57196">
    <property type="entry name" value="EGF/Laminin"/>
    <property type="match status" value="1"/>
</dbReference>
<dbReference type="OMA" id="PHECIVI"/>
<accession>A0A7M7G3C5</accession>
<comment type="caution">
    <text evidence="1">Lacks conserved residue(s) required for the propagation of feature annotation.</text>
</comment>
<dbReference type="PROSITE" id="PS50026">
    <property type="entry name" value="EGF_3"/>
    <property type="match status" value="1"/>
</dbReference>
<keyword evidence="2" id="KW-0732">Signal</keyword>
<dbReference type="GeneID" id="753064"/>
<evidence type="ECO:0000256" key="2">
    <source>
        <dbReference type="SAM" id="SignalP"/>
    </source>
</evidence>
<dbReference type="InParanoid" id="A0A7M7G3C5"/>
<feature type="signal peptide" evidence="2">
    <location>
        <begin position="1"/>
        <end position="22"/>
    </location>
</feature>
<evidence type="ECO:0000256" key="1">
    <source>
        <dbReference type="PROSITE-ProRule" id="PRU00076"/>
    </source>
</evidence>
<dbReference type="Proteomes" id="UP000007110">
    <property type="component" value="Unassembled WGS sequence"/>
</dbReference>
<evidence type="ECO:0000259" key="3">
    <source>
        <dbReference type="PROSITE" id="PS50026"/>
    </source>
</evidence>
<keyword evidence="1" id="KW-0245">EGF-like domain</keyword>
<feature type="domain" description="EGF-like" evidence="3">
    <location>
        <begin position="65"/>
        <end position="102"/>
    </location>
</feature>
<sequence length="124" mass="13553">MVRAFLVLSLAVTFYFALEAKAELECTTVFKGCNIVGQQCECGKQTACENPWMFASSKLCRHAMFGDACKNHVCHNQGVCVQQKEGAICKCAGTGFYGDHCEQVCPATEEMKRMDALPTACVIP</sequence>
<reference evidence="4" key="2">
    <citation type="submission" date="2021-01" db="UniProtKB">
        <authorList>
            <consortium name="EnsemblMetazoa"/>
        </authorList>
    </citation>
    <scope>IDENTIFICATION</scope>
</reference>
<dbReference type="OrthoDB" id="10046852at2759"/>
<dbReference type="KEGG" id="spu:753064"/>